<dbReference type="OrthoDB" id="313412at2"/>
<dbReference type="AlphaFoldDB" id="A0A4R9JJC1"/>
<dbReference type="EMBL" id="RQGA01000003">
    <property type="protein sequence ID" value="TGL45076.1"/>
    <property type="molecule type" value="Genomic_DNA"/>
</dbReference>
<comment type="caution">
    <text evidence="1">The sequence shown here is derived from an EMBL/GenBank/DDBJ whole genome shotgun (WGS) entry which is preliminary data.</text>
</comment>
<protein>
    <submittedName>
        <fullName evidence="1">Uncharacterized protein</fullName>
    </submittedName>
</protein>
<keyword evidence="2" id="KW-1185">Reference proteome</keyword>
<evidence type="ECO:0000313" key="1">
    <source>
        <dbReference type="EMBL" id="TGL45076.1"/>
    </source>
</evidence>
<organism evidence="1 2">
    <name type="scientific">Leptospira perdikensis</name>
    <dbReference type="NCBI Taxonomy" id="2484948"/>
    <lineage>
        <taxon>Bacteria</taxon>
        <taxon>Pseudomonadati</taxon>
        <taxon>Spirochaetota</taxon>
        <taxon>Spirochaetia</taxon>
        <taxon>Leptospirales</taxon>
        <taxon>Leptospiraceae</taxon>
        <taxon>Leptospira</taxon>
    </lineage>
</organism>
<proteinExistence type="predicted"/>
<sequence>MWISLVQTLQAVEKKPDQVSISELLEAGFPPHLAAAWKEKAKQPPENFIQWKRSLKGKEANLVAKVWKLKQITVYIQQPLNEGERSKQRLVETKNVNHQPHSGTDRNFPRDTKTKNIKRNQTFPYTTDPPYELFFGMGYQNLDVRYLPREEKNHSSVFLGGKGKGQIWILEKRDETFSYGTNLTFQQFRFTSGNRYKPIPHFYFAKDPNFYSQLERTGSPLPQPILFSNFLGYRYLREGKEYEFGMYQSAAFSAYPGIYFVSPNKSYSAVWSAGENKSSLYINDSWNSQDLGNHRIQAESIFDKKESVGFFYLKSESPASKLFLDATVYRDSPLLYGMVSPSEVRPEIPQVLGYTRGSFKHILGFEFLSSIEGHRYENGRSGFLPFFFSEWGNLLYRYREYNESGNYQWNEIGRAAFYEWRKEKTVVSFGFESRENGGQWEGKLALPIDNGNLLEFSAIFREGHPKTRAWFENWTYATDFNINLTDRQEIFKLKWVSPFISLNISYSEKENDPNPILFINFQLLQKIDL</sequence>
<reference evidence="1" key="1">
    <citation type="journal article" date="2019" name="PLoS Negl. Trop. Dis.">
        <title>Revisiting the worldwide diversity of Leptospira species in the environment.</title>
        <authorList>
            <person name="Vincent A.T."/>
            <person name="Schiettekatte O."/>
            <person name="Bourhy P."/>
            <person name="Veyrier F.J."/>
            <person name="Picardeau M."/>
        </authorList>
    </citation>
    <scope>NUCLEOTIDE SEQUENCE [LARGE SCALE GENOMIC DNA]</scope>
    <source>
        <strain evidence="1">201702692</strain>
    </source>
</reference>
<gene>
    <name evidence="1" type="ORF">EHQ49_06365</name>
</gene>
<dbReference type="Proteomes" id="UP000298125">
    <property type="component" value="Unassembled WGS sequence"/>
</dbReference>
<accession>A0A4R9JJC1</accession>
<dbReference type="RefSeq" id="WP_135577413.1">
    <property type="nucleotide sequence ID" value="NZ_RQGA01000003.1"/>
</dbReference>
<evidence type="ECO:0000313" key="2">
    <source>
        <dbReference type="Proteomes" id="UP000298125"/>
    </source>
</evidence>
<name>A0A4R9JJC1_9LEPT</name>